<comment type="caution">
    <text evidence="3">The sequence shown here is derived from an EMBL/GenBank/DDBJ whole genome shotgun (WGS) entry which is preliminary data.</text>
</comment>
<feature type="region of interest" description="Disordered" evidence="1">
    <location>
        <begin position="191"/>
        <end position="242"/>
    </location>
</feature>
<protein>
    <recommendedName>
        <fullName evidence="2">At4g15545-like C-terminal domain-containing protein</fullName>
    </recommendedName>
</protein>
<feature type="compositionally biased region" description="Polar residues" evidence="1">
    <location>
        <begin position="191"/>
        <end position="207"/>
    </location>
</feature>
<dbReference type="EMBL" id="NMUH01000255">
    <property type="protein sequence ID" value="MQL75551.1"/>
    <property type="molecule type" value="Genomic_DNA"/>
</dbReference>
<dbReference type="InterPro" id="IPR058936">
    <property type="entry name" value="At4g15545-like"/>
</dbReference>
<reference evidence="3" key="1">
    <citation type="submission" date="2017-07" db="EMBL/GenBank/DDBJ databases">
        <title>Taro Niue Genome Assembly and Annotation.</title>
        <authorList>
            <person name="Atibalentja N."/>
            <person name="Keating K."/>
            <person name="Fields C.J."/>
        </authorList>
    </citation>
    <scope>NUCLEOTIDE SEQUENCE</scope>
    <source>
        <strain evidence="3">Niue_2</strain>
        <tissue evidence="3">Leaf</tissue>
    </source>
</reference>
<dbReference type="OrthoDB" id="5599468at2759"/>
<dbReference type="Pfam" id="PF25972">
    <property type="entry name" value="At4g15545_C"/>
    <property type="match status" value="1"/>
</dbReference>
<evidence type="ECO:0000313" key="3">
    <source>
        <dbReference type="EMBL" id="MQL75551.1"/>
    </source>
</evidence>
<proteinExistence type="predicted"/>
<gene>
    <name evidence="3" type="ORF">Taro_007914</name>
</gene>
<sequence length="340" mass="37643">METTQNVADHFHLPDEIATVIPTDPYDQLDLARKITSMAIASRVSQLEVETGRLRQKAAEKDRMVAELQGRLGDLERMFQEAVGHLRASLEENVKLSDERDMLVMMTKKLSRELAKLETFKRNLMQSLSEDNHSHVETADMGTSDLSTSTSSFWKDDRSIDHTSNLIVGSIDNTYQEGNNGQRFSITSYISPRLNPTGTPKITSTGVSPRGFSAVASPKRSSAASPKISSVSTSPRRPGIGQASLAPRHLTIQQSSAAGSPTSGHTVPGQTSRIDGKEFFFQVRNRLSYEQFGAFLSNIKEFNSHRQSREDTLTKAGEIFGTDNEDLYLSFKGLLYPNLP</sequence>
<dbReference type="AlphaFoldDB" id="A0A843TWA9"/>
<accession>A0A843TWA9</accession>
<dbReference type="Proteomes" id="UP000652761">
    <property type="component" value="Unassembled WGS sequence"/>
</dbReference>
<feature type="domain" description="At4g15545-like C-terminal" evidence="2">
    <location>
        <begin position="273"/>
        <end position="336"/>
    </location>
</feature>
<evidence type="ECO:0000313" key="4">
    <source>
        <dbReference type="Proteomes" id="UP000652761"/>
    </source>
</evidence>
<name>A0A843TWA9_COLES</name>
<dbReference type="PANTHER" id="PTHR47383">
    <property type="entry name" value="OS03G0659800 PROTEIN"/>
    <property type="match status" value="1"/>
</dbReference>
<dbReference type="PANTHER" id="PTHR47383:SF8">
    <property type="entry name" value="OS01G0768300 PROTEIN"/>
    <property type="match status" value="1"/>
</dbReference>
<keyword evidence="4" id="KW-1185">Reference proteome</keyword>
<feature type="compositionally biased region" description="Low complexity" evidence="1">
    <location>
        <begin position="213"/>
        <end position="236"/>
    </location>
</feature>
<dbReference type="InterPro" id="IPR058935">
    <property type="entry name" value="At4g15545-like_C"/>
</dbReference>
<evidence type="ECO:0000259" key="2">
    <source>
        <dbReference type="Pfam" id="PF25972"/>
    </source>
</evidence>
<evidence type="ECO:0000256" key="1">
    <source>
        <dbReference type="SAM" id="MobiDB-lite"/>
    </source>
</evidence>
<organism evidence="3 4">
    <name type="scientific">Colocasia esculenta</name>
    <name type="common">Wild taro</name>
    <name type="synonym">Arum esculentum</name>
    <dbReference type="NCBI Taxonomy" id="4460"/>
    <lineage>
        <taxon>Eukaryota</taxon>
        <taxon>Viridiplantae</taxon>
        <taxon>Streptophyta</taxon>
        <taxon>Embryophyta</taxon>
        <taxon>Tracheophyta</taxon>
        <taxon>Spermatophyta</taxon>
        <taxon>Magnoliopsida</taxon>
        <taxon>Liliopsida</taxon>
        <taxon>Araceae</taxon>
        <taxon>Aroideae</taxon>
        <taxon>Colocasieae</taxon>
        <taxon>Colocasia</taxon>
    </lineage>
</organism>